<dbReference type="InterPro" id="IPR000440">
    <property type="entry name" value="NADH_UbQ/plastoQ_OxRdtase_su3"/>
</dbReference>
<dbReference type="Proteomes" id="UP000050544">
    <property type="component" value="Unassembled WGS sequence"/>
</dbReference>
<dbReference type="PANTHER" id="PTHR11058:SF9">
    <property type="entry name" value="NADH-UBIQUINONE OXIDOREDUCTASE CHAIN 3"/>
    <property type="match status" value="1"/>
</dbReference>
<evidence type="ECO:0000313" key="10">
    <source>
        <dbReference type="Proteomes" id="UP000050544"/>
    </source>
</evidence>
<name>A0A0P6XVH3_9CHLR</name>
<protein>
    <recommendedName>
        <fullName evidence="7">NADH-quinone oxidoreductase subunit A</fullName>
        <ecNumber evidence="7">7.1.1.-</ecNumber>
    </recommendedName>
    <alternativeName>
        <fullName evidence="7">NADH dehydrogenase I subunit A</fullName>
    </alternativeName>
    <alternativeName>
        <fullName evidence="7">NDH-1 subunit A</fullName>
    </alternativeName>
    <alternativeName>
        <fullName evidence="7">NUO1</fullName>
    </alternativeName>
</protein>
<dbReference type="RefSeq" id="WP_054520736.1">
    <property type="nucleotide sequence ID" value="NZ_LGKO01000002.1"/>
</dbReference>
<dbReference type="GO" id="GO:0048038">
    <property type="term" value="F:quinone binding"/>
    <property type="evidence" value="ECO:0007669"/>
    <property type="project" value="UniProtKB-KW"/>
</dbReference>
<comment type="subcellular location">
    <subcellularLocation>
        <location evidence="7 8">Cell membrane</location>
        <topology evidence="7 8">Multi-pass membrane protein</topology>
    </subcellularLocation>
    <subcellularLocation>
        <location evidence="1">Membrane</location>
        <topology evidence="1">Multi-pass membrane protein</topology>
    </subcellularLocation>
</comment>
<proteinExistence type="inferred from homology"/>
<dbReference type="AlphaFoldDB" id="A0A0P6XVH3"/>
<evidence type="ECO:0000256" key="2">
    <source>
        <dbReference type="ARBA" id="ARBA00008472"/>
    </source>
</evidence>
<comment type="function">
    <text evidence="7">NDH-1 shuttles electrons from NADH, via FMN and iron-sulfur (Fe-S) centers, to quinones in the respiratory chain. The immediate electron acceptor for the enzyme in this species is believed to be ubiquinone. Couples the redox reaction to proton translocation (for every two electrons transferred, four hydrogen ions are translocated across the cytoplasmic membrane), and thus conserves the redox energy in a proton gradient.</text>
</comment>
<dbReference type="EMBL" id="LGKO01000002">
    <property type="protein sequence ID" value="KPL84259.1"/>
    <property type="molecule type" value="Genomic_DNA"/>
</dbReference>
<keyword evidence="7" id="KW-1003">Cell membrane</keyword>
<dbReference type="OrthoDB" id="9791970at2"/>
<dbReference type="GO" id="GO:0030964">
    <property type="term" value="C:NADH dehydrogenase complex"/>
    <property type="evidence" value="ECO:0007669"/>
    <property type="project" value="TreeGrafter"/>
</dbReference>
<comment type="caution">
    <text evidence="9">The sequence shown here is derived from an EMBL/GenBank/DDBJ whole genome shotgun (WGS) entry which is preliminary data.</text>
</comment>
<dbReference type="Pfam" id="PF00507">
    <property type="entry name" value="Oxidored_q4"/>
    <property type="match status" value="1"/>
</dbReference>
<evidence type="ECO:0000313" key="9">
    <source>
        <dbReference type="EMBL" id="KPL84259.1"/>
    </source>
</evidence>
<feature type="transmembrane region" description="Helical" evidence="7">
    <location>
        <begin position="6"/>
        <end position="29"/>
    </location>
</feature>
<evidence type="ECO:0000256" key="5">
    <source>
        <dbReference type="ARBA" id="ARBA00022989"/>
    </source>
</evidence>
<reference evidence="9 10" key="1">
    <citation type="submission" date="2015-07" db="EMBL/GenBank/DDBJ databases">
        <title>Whole genome sequence of Thermanaerothrix daxensis DSM 23592.</title>
        <authorList>
            <person name="Hemp J."/>
            <person name="Ward L.M."/>
            <person name="Pace L.A."/>
            <person name="Fischer W.W."/>
        </authorList>
    </citation>
    <scope>NUCLEOTIDE SEQUENCE [LARGE SCALE GENOMIC DNA]</scope>
    <source>
        <strain evidence="9 10">GNS-1</strain>
    </source>
</reference>
<keyword evidence="4 7" id="KW-0812">Transmembrane</keyword>
<dbReference type="EC" id="7.1.1.-" evidence="7"/>
<dbReference type="HAMAP" id="MF_01394">
    <property type="entry name" value="NDH1_NuoA"/>
    <property type="match status" value="1"/>
</dbReference>
<keyword evidence="6 7" id="KW-0472">Membrane</keyword>
<feature type="transmembrane region" description="Helical" evidence="7">
    <location>
        <begin position="60"/>
        <end position="83"/>
    </location>
</feature>
<dbReference type="STRING" id="869279.SE15_03690"/>
<keyword evidence="3 7" id="KW-0813">Transport</keyword>
<comment type="similarity">
    <text evidence="2 7 8">Belongs to the complex I subunit 3 family.</text>
</comment>
<dbReference type="InterPro" id="IPR038430">
    <property type="entry name" value="NDAH_ubi_oxred_su3_sf"/>
</dbReference>
<sequence>MLNAWLYIGLFTLVAAALPAIAIFLAGLLSPRKPNPIKDATYECGVETVGPAWTQLRVQYYLFALAFLIFDVESVLLFPWAVAYQQLPLFAIVEAIIFLAILVGGLFYAWRKGALNWQ</sequence>
<evidence type="ECO:0000256" key="8">
    <source>
        <dbReference type="RuleBase" id="RU003639"/>
    </source>
</evidence>
<dbReference type="InterPro" id="IPR023043">
    <property type="entry name" value="NAD(P)H_OxRDtase_bac/plastid"/>
</dbReference>
<keyword evidence="7 8" id="KW-0520">NAD</keyword>
<evidence type="ECO:0000256" key="7">
    <source>
        <dbReference type="HAMAP-Rule" id="MF_01394"/>
    </source>
</evidence>
<keyword evidence="5 7" id="KW-1133">Transmembrane helix</keyword>
<dbReference type="GO" id="GO:0005886">
    <property type="term" value="C:plasma membrane"/>
    <property type="evidence" value="ECO:0007669"/>
    <property type="project" value="UniProtKB-SubCell"/>
</dbReference>
<feature type="transmembrane region" description="Helical" evidence="7">
    <location>
        <begin position="89"/>
        <end position="110"/>
    </location>
</feature>
<dbReference type="Gene3D" id="1.20.58.1610">
    <property type="entry name" value="NADH:ubiquinone/plastoquinone oxidoreductase, chain 3"/>
    <property type="match status" value="1"/>
</dbReference>
<gene>
    <name evidence="7" type="primary">nuoA</name>
    <name evidence="9" type="ORF">SE15_03690</name>
</gene>
<keyword evidence="7 8" id="KW-0874">Quinone</keyword>
<organism evidence="9 10">
    <name type="scientific">Thermanaerothrix daxensis</name>
    <dbReference type="NCBI Taxonomy" id="869279"/>
    <lineage>
        <taxon>Bacteria</taxon>
        <taxon>Bacillati</taxon>
        <taxon>Chloroflexota</taxon>
        <taxon>Anaerolineae</taxon>
        <taxon>Anaerolineales</taxon>
        <taxon>Anaerolineaceae</taxon>
        <taxon>Thermanaerothrix</taxon>
    </lineage>
</organism>
<dbReference type="PANTHER" id="PTHR11058">
    <property type="entry name" value="NADH-UBIQUINONE OXIDOREDUCTASE CHAIN 3"/>
    <property type="match status" value="1"/>
</dbReference>
<keyword evidence="10" id="KW-1185">Reference proteome</keyword>
<comment type="subunit">
    <text evidence="7">NDH-1 is composed of 14 different subunits. Subunits NuoA, H, J, K, L, M, N constitute the membrane sector of the complex.</text>
</comment>
<dbReference type="GO" id="GO:0008137">
    <property type="term" value="F:NADH dehydrogenase (ubiquinone) activity"/>
    <property type="evidence" value="ECO:0007669"/>
    <property type="project" value="InterPro"/>
</dbReference>
<dbReference type="GO" id="GO:0050136">
    <property type="term" value="F:NADH dehydrogenase (quinone) (non-electrogenic) activity"/>
    <property type="evidence" value="ECO:0007669"/>
    <property type="project" value="UniProtKB-UniRule"/>
</dbReference>
<keyword evidence="7" id="KW-0830">Ubiquinone</keyword>
<evidence type="ECO:0000256" key="4">
    <source>
        <dbReference type="ARBA" id="ARBA00022692"/>
    </source>
</evidence>
<comment type="catalytic activity">
    <reaction evidence="7 8">
        <text>a quinone + NADH + 5 H(+)(in) = a quinol + NAD(+) + 4 H(+)(out)</text>
        <dbReference type="Rhea" id="RHEA:57888"/>
        <dbReference type="ChEBI" id="CHEBI:15378"/>
        <dbReference type="ChEBI" id="CHEBI:24646"/>
        <dbReference type="ChEBI" id="CHEBI:57540"/>
        <dbReference type="ChEBI" id="CHEBI:57945"/>
        <dbReference type="ChEBI" id="CHEBI:132124"/>
    </reaction>
</comment>
<keyword evidence="7" id="KW-1278">Translocase</keyword>
<evidence type="ECO:0000256" key="6">
    <source>
        <dbReference type="ARBA" id="ARBA00023136"/>
    </source>
</evidence>
<accession>A0A0P6XVH3</accession>
<evidence type="ECO:0000256" key="1">
    <source>
        <dbReference type="ARBA" id="ARBA00004141"/>
    </source>
</evidence>
<evidence type="ECO:0000256" key="3">
    <source>
        <dbReference type="ARBA" id="ARBA00022448"/>
    </source>
</evidence>